<dbReference type="GO" id="GO:0035438">
    <property type="term" value="F:cyclic-di-GMP binding"/>
    <property type="evidence" value="ECO:0007669"/>
    <property type="project" value="InterPro"/>
</dbReference>
<proteinExistence type="predicted"/>
<evidence type="ECO:0000313" key="2">
    <source>
        <dbReference type="EMBL" id="MBK5929545.1"/>
    </source>
</evidence>
<comment type="caution">
    <text evidence="2">The sequence shown here is derived from an EMBL/GenBank/DDBJ whole genome shotgun (WGS) entry which is preliminary data.</text>
</comment>
<reference evidence="2" key="2">
    <citation type="journal article" date="2020" name="Microorganisms">
        <title>Osmotic Adaptation and Compatible Solute Biosynthesis of Phototrophic Bacteria as Revealed from Genome Analyses.</title>
        <authorList>
            <person name="Imhoff J.F."/>
            <person name="Rahn T."/>
            <person name="Kunzel S."/>
            <person name="Keller A."/>
            <person name="Neulinger S.C."/>
        </authorList>
    </citation>
    <scope>NUCLEOTIDE SEQUENCE</scope>
    <source>
        <strain evidence="2">DSM 4395</strain>
    </source>
</reference>
<name>A0AAJ0UDP4_HALSE</name>
<evidence type="ECO:0000313" key="3">
    <source>
        <dbReference type="Proteomes" id="UP001296967"/>
    </source>
</evidence>
<evidence type="ECO:0000259" key="1">
    <source>
        <dbReference type="Pfam" id="PF07238"/>
    </source>
</evidence>
<dbReference type="Pfam" id="PF07238">
    <property type="entry name" value="PilZ"/>
    <property type="match status" value="1"/>
</dbReference>
<dbReference type="Gene3D" id="2.40.10.220">
    <property type="entry name" value="predicted glycosyltransferase like domains"/>
    <property type="match status" value="1"/>
</dbReference>
<organism evidence="2 3">
    <name type="scientific">Halochromatium salexigens</name>
    <name type="common">Chromatium salexigens</name>
    <dbReference type="NCBI Taxonomy" id="49447"/>
    <lineage>
        <taxon>Bacteria</taxon>
        <taxon>Pseudomonadati</taxon>
        <taxon>Pseudomonadota</taxon>
        <taxon>Gammaproteobacteria</taxon>
        <taxon>Chromatiales</taxon>
        <taxon>Chromatiaceae</taxon>
        <taxon>Halochromatium</taxon>
    </lineage>
</organism>
<dbReference type="Proteomes" id="UP001296967">
    <property type="component" value="Unassembled WGS sequence"/>
</dbReference>
<gene>
    <name evidence="2" type="ORF">CCR82_03100</name>
</gene>
<sequence length="118" mass="13044">MSAEQVDRRSHILSLVIKDRPALHAAYMPFIKNGGLFVPTSKPYQLGDELFLLVQLLDKPDRIPIAGKVVWVTPVGAEGNRATGVGIQFNVQDKNDICQAFEQCLSEGTDTQRPTHTL</sequence>
<protein>
    <submittedName>
        <fullName evidence="2">Pilus assembly protein PilZ</fullName>
    </submittedName>
</protein>
<feature type="domain" description="PilZ" evidence="1">
    <location>
        <begin position="14"/>
        <end position="104"/>
    </location>
</feature>
<keyword evidence="3" id="KW-1185">Reference proteome</keyword>
<dbReference type="InterPro" id="IPR009875">
    <property type="entry name" value="PilZ_domain"/>
</dbReference>
<dbReference type="EMBL" id="NHSF01000018">
    <property type="protein sequence ID" value="MBK5929545.1"/>
    <property type="molecule type" value="Genomic_DNA"/>
</dbReference>
<dbReference type="AlphaFoldDB" id="A0AAJ0UDP4"/>
<reference evidence="2" key="1">
    <citation type="submission" date="2017-05" db="EMBL/GenBank/DDBJ databases">
        <authorList>
            <person name="Imhoff J.F."/>
            <person name="Rahn T."/>
            <person name="Kuenzel S."/>
            <person name="Neulinger S.C."/>
        </authorList>
    </citation>
    <scope>NUCLEOTIDE SEQUENCE</scope>
    <source>
        <strain evidence="2">DSM 4395</strain>
    </source>
</reference>
<accession>A0AAJ0UDP4</accession>
<dbReference type="RefSeq" id="WP_201243903.1">
    <property type="nucleotide sequence ID" value="NZ_NHSF01000018.1"/>
</dbReference>